<proteinExistence type="predicted"/>
<dbReference type="EMBL" id="JQ844190">
    <property type="protein sequence ID" value="AGS52370.1"/>
    <property type="molecule type" value="Genomic_DNA"/>
</dbReference>
<evidence type="ECO:0000313" key="1">
    <source>
        <dbReference type="EMBL" id="AGS52370.1"/>
    </source>
</evidence>
<accession>A0A806KHU1</accession>
<dbReference type="AlphaFoldDB" id="A0A806KHU1"/>
<name>A0A806KHU1_9BACT</name>
<reference evidence="1" key="1">
    <citation type="submission" date="2012-03" db="EMBL/GenBank/DDBJ databases">
        <title>Functional metagenomics reveals considerable lignocellulase gene clusters in the gut microbiome of a wood-feeding higher termite.</title>
        <authorList>
            <person name="Liu N."/>
        </authorList>
    </citation>
    <scope>NUCLEOTIDE SEQUENCE</scope>
</reference>
<protein>
    <submittedName>
        <fullName evidence="1">Uncharacterized protein</fullName>
    </submittedName>
</protein>
<sequence length="49" mass="5324">MESIKPLLPSCIPALCAGGTDFQLSNAKEIPMQKTAEMQIMETTAIKDK</sequence>
<organism evidence="1">
    <name type="scientific">uncultured bacterium contig00073</name>
    <dbReference type="NCBI Taxonomy" id="1181552"/>
    <lineage>
        <taxon>Bacteria</taxon>
        <taxon>environmental samples</taxon>
    </lineage>
</organism>